<dbReference type="Gene3D" id="3.30.40.10">
    <property type="entry name" value="Zinc/RING finger domain, C3HC4 (zinc finger)"/>
    <property type="match status" value="1"/>
</dbReference>
<comment type="caution">
    <text evidence="1">The sequence shown here is derived from an EMBL/GenBank/DDBJ whole genome shotgun (WGS) entry which is preliminary data.</text>
</comment>
<sequence length="280" mass="31745">MRFKRATQVKKNVGLCPCLFCREICSEESSSTDCSSCKGWIHWRCVPMTYDLLKEWGQGDLPFTCRMCAFDNGAYSASKVLERTPHSLRTKPVSVSILNRYHQFILESHVPIEVCHDGNCLFRAVSKGLCNTEEHYMQIRLLTLLELILNRSHYDYEHEAFVDHFNDDGLVFDRFDTVLKDTATDFSYCSMIAFSGISAALSVPIQSYCPPTQDAYFRSEPLARVVRGHGVSRAANLEKPKAVISSVKTCNLGLKTVIHIFQHIICASFNAHASNNRLQF</sequence>
<protein>
    <recommendedName>
        <fullName evidence="3">OTU domain-containing protein</fullName>
    </recommendedName>
</protein>
<dbReference type="InterPro" id="IPR013083">
    <property type="entry name" value="Znf_RING/FYVE/PHD"/>
</dbReference>
<dbReference type="InterPro" id="IPR038765">
    <property type="entry name" value="Papain-like_cys_pep_sf"/>
</dbReference>
<keyword evidence="2" id="KW-1185">Reference proteome</keyword>
<reference evidence="1 2" key="1">
    <citation type="journal article" date="2021" name="Elife">
        <title>Chloroplast acquisition without the gene transfer in kleptoplastic sea slugs, Plakobranchus ocellatus.</title>
        <authorList>
            <person name="Maeda T."/>
            <person name="Takahashi S."/>
            <person name="Yoshida T."/>
            <person name="Shimamura S."/>
            <person name="Takaki Y."/>
            <person name="Nagai Y."/>
            <person name="Toyoda A."/>
            <person name="Suzuki Y."/>
            <person name="Arimoto A."/>
            <person name="Ishii H."/>
            <person name="Satoh N."/>
            <person name="Nishiyama T."/>
            <person name="Hasebe M."/>
            <person name="Maruyama T."/>
            <person name="Minagawa J."/>
            <person name="Obokata J."/>
            <person name="Shigenobu S."/>
        </authorList>
    </citation>
    <scope>NUCLEOTIDE SEQUENCE [LARGE SCALE GENOMIC DNA]</scope>
</reference>
<dbReference type="SUPFAM" id="SSF57903">
    <property type="entry name" value="FYVE/PHD zinc finger"/>
    <property type="match status" value="1"/>
</dbReference>
<evidence type="ECO:0000313" key="1">
    <source>
        <dbReference type="EMBL" id="GFO01378.1"/>
    </source>
</evidence>
<dbReference type="Proteomes" id="UP000735302">
    <property type="component" value="Unassembled WGS sequence"/>
</dbReference>
<dbReference type="AlphaFoldDB" id="A0AAV4A3Z9"/>
<proteinExistence type="predicted"/>
<evidence type="ECO:0000313" key="2">
    <source>
        <dbReference type="Proteomes" id="UP000735302"/>
    </source>
</evidence>
<accession>A0AAV4A3Z9</accession>
<dbReference type="EMBL" id="BLXT01003273">
    <property type="protein sequence ID" value="GFO01378.1"/>
    <property type="molecule type" value="Genomic_DNA"/>
</dbReference>
<name>A0AAV4A3Z9_9GAST</name>
<organism evidence="1 2">
    <name type="scientific">Plakobranchus ocellatus</name>
    <dbReference type="NCBI Taxonomy" id="259542"/>
    <lineage>
        <taxon>Eukaryota</taxon>
        <taxon>Metazoa</taxon>
        <taxon>Spiralia</taxon>
        <taxon>Lophotrochozoa</taxon>
        <taxon>Mollusca</taxon>
        <taxon>Gastropoda</taxon>
        <taxon>Heterobranchia</taxon>
        <taxon>Euthyneura</taxon>
        <taxon>Panpulmonata</taxon>
        <taxon>Sacoglossa</taxon>
        <taxon>Placobranchoidea</taxon>
        <taxon>Plakobranchidae</taxon>
        <taxon>Plakobranchus</taxon>
    </lineage>
</organism>
<gene>
    <name evidence="1" type="ORF">PoB_002788300</name>
</gene>
<evidence type="ECO:0008006" key="3">
    <source>
        <dbReference type="Google" id="ProtNLM"/>
    </source>
</evidence>
<dbReference type="Gene3D" id="3.90.70.80">
    <property type="match status" value="1"/>
</dbReference>
<dbReference type="SUPFAM" id="SSF54001">
    <property type="entry name" value="Cysteine proteinases"/>
    <property type="match status" value="1"/>
</dbReference>
<dbReference type="InterPro" id="IPR011011">
    <property type="entry name" value="Znf_FYVE_PHD"/>
</dbReference>